<sequence>MRHPRHEILRALRQLPKRLVRHPGHEIQRAQWQRAQWQHSRLWDARSDAHTKGEPVMQWQEWREYFCNYIDTFEEEEFSAEKKKKVLLHCIGPGGLKLYNEMEKNLVAILIVGTYLHKR</sequence>
<reference evidence="1" key="1">
    <citation type="journal article" date="2022" name="bioRxiv">
        <title>Sequencing and chromosome-scale assembly of the giantPleurodeles waltlgenome.</title>
        <authorList>
            <person name="Brown T."/>
            <person name="Elewa A."/>
            <person name="Iarovenko S."/>
            <person name="Subramanian E."/>
            <person name="Araus A.J."/>
            <person name="Petzold A."/>
            <person name="Susuki M."/>
            <person name="Suzuki K.-i.T."/>
            <person name="Hayashi T."/>
            <person name="Toyoda A."/>
            <person name="Oliveira C."/>
            <person name="Osipova E."/>
            <person name="Leigh N.D."/>
            <person name="Simon A."/>
            <person name="Yun M.H."/>
        </authorList>
    </citation>
    <scope>NUCLEOTIDE SEQUENCE</scope>
    <source>
        <strain evidence="1">20211129_DDA</strain>
        <tissue evidence="1">Liver</tissue>
    </source>
</reference>
<evidence type="ECO:0000313" key="1">
    <source>
        <dbReference type="EMBL" id="KAJ1201146.1"/>
    </source>
</evidence>
<comment type="caution">
    <text evidence="1">The sequence shown here is derived from an EMBL/GenBank/DDBJ whole genome shotgun (WGS) entry which is preliminary data.</text>
</comment>
<organism evidence="1 2">
    <name type="scientific">Pleurodeles waltl</name>
    <name type="common">Iberian ribbed newt</name>
    <dbReference type="NCBI Taxonomy" id="8319"/>
    <lineage>
        <taxon>Eukaryota</taxon>
        <taxon>Metazoa</taxon>
        <taxon>Chordata</taxon>
        <taxon>Craniata</taxon>
        <taxon>Vertebrata</taxon>
        <taxon>Euteleostomi</taxon>
        <taxon>Amphibia</taxon>
        <taxon>Batrachia</taxon>
        <taxon>Caudata</taxon>
        <taxon>Salamandroidea</taxon>
        <taxon>Salamandridae</taxon>
        <taxon>Pleurodelinae</taxon>
        <taxon>Pleurodeles</taxon>
    </lineage>
</organism>
<dbReference type="Proteomes" id="UP001066276">
    <property type="component" value="Chromosome 2_1"/>
</dbReference>
<name>A0AAV7VLB0_PLEWA</name>
<protein>
    <submittedName>
        <fullName evidence="1">Uncharacterized protein</fullName>
    </submittedName>
</protein>
<evidence type="ECO:0000313" key="2">
    <source>
        <dbReference type="Proteomes" id="UP001066276"/>
    </source>
</evidence>
<accession>A0AAV7VLB0</accession>
<dbReference type="EMBL" id="JANPWB010000003">
    <property type="protein sequence ID" value="KAJ1201146.1"/>
    <property type="molecule type" value="Genomic_DNA"/>
</dbReference>
<proteinExistence type="predicted"/>
<keyword evidence="2" id="KW-1185">Reference proteome</keyword>
<dbReference type="AlphaFoldDB" id="A0AAV7VLB0"/>
<gene>
    <name evidence="1" type="ORF">NDU88_004961</name>
</gene>